<comment type="caution">
    <text evidence="2">The sequence shown here is derived from an EMBL/GenBank/DDBJ whole genome shotgun (WGS) entry which is preliminary data.</text>
</comment>
<organism evidence="2 3">
    <name type="scientific">Rhizoctonia solani</name>
    <dbReference type="NCBI Taxonomy" id="456999"/>
    <lineage>
        <taxon>Eukaryota</taxon>
        <taxon>Fungi</taxon>
        <taxon>Dikarya</taxon>
        <taxon>Basidiomycota</taxon>
        <taxon>Agaricomycotina</taxon>
        <taxon>Agaricomycetes</taxon>
        <taxon>Cantharellales</taxon>
        <taxon>Ceratobasidiaceae</taxon>
        <taxon>Rhizoctonia</taxon>
    </lineage>
</organism>
<name>A0A8H2WK68_9AGAM</name>
<dbReference type="AlphaFoldDB" id="A0A8H2WK68"/>
<dbReference type="InterPro" id="IPR018712">
    <property type="entry name" value="Tle1-like_cat"/>
</dbReference>
<reference evidence="2" key="1">
    <citation type="submission" date="2021-01" db="EMBL/GenBank/DDBJ databases">
        <authorList>
            <person name="Kaushik A."/>
        </authorList>
    </citation>
    <scope>NUCLEOTIDE SEQUENCE</scope>
    <source>
        <strain evidence="2">AG1-1B</strain>
    </source>
</reference>
<gene>
    <name evidence="2" type="ORF">RDB_LOCUS24957</name>
</gene>
<dbReference type="Proteomes" id="UP000663826">
    <property type="component" value="Unassembled WGS sequence"/>
</dbReference>
<dbReference type="PANTHER" id="PTHR33840:SF2">
    <property type="entry name" value="TLE1 PHOSPHOLIPASE DOMAIN-CONTAINING PROTEIN"/>
    <property type="match status" value="1"/>
</dbReference>
<feature type="domain" description="T6SS Phospholipase effector Tle1-like catalytic" evidence="1">
    <location>
        <begin position="43"/>
        <end position="353"/>
    </location>
</feature>
<dbReference type="Pfam" id="PF09994">
    <property type="entry name" value="T6SS_Tle1-like_cat"/>
    <property type="match status" value="1"/>
</dbReference>
<protein>
    <recommendedName>
        <fullName evidence="1">T6SS Phospholipase effector Tle1-like catalytic domain-containing protein</fullName>
    </recommendedName>
</protein>
<dbReference type="EMBL" id="CAJMWQ010000855">
    <property type="protein sequence ID" value="CAE6389426.1"/>
    <property type="molecule type" value="Genomic_DNA"/>
</dbReference>
<evidence type="ECO:0000313" key="3">
    <source>
        <dbReference type="Proteomes" id="UP000663826"/>
    </source>
</evidence>
<proteinExistence type="predicted"/>
<evidence type="ECO:0000313" key="2">
    <source>
        <dbReference type="EMBL" id="CAE6389426.1"/>
    </source>
</evidence>
<sequence length="529" mass="59572">MVFCNTLHSLPLASVDTAPSPTPKSKELPPAALPPVLGAQEGRNLILCFDGTGGEYDKDVSNIVRFFQMLKKGDPSRQMVYYQPGIGTGIKNTSANPFLKKFSVIVDAAIANGLPTHVRGGYEFLMNNYKEGDRISLFGYSRGAYTARALAGMLQKVGLLPADNREQIKFAYRNYQKDDEEGWKMSQGFKRAFSIDVKIDFVGVFDTVNSVGLTPRELPFANSNYLIRVFRHALALDERRTKYEPNLWGHTTEMNEELIKCSTHEIHGWVNKIWNYISGGKNTKRCRAYKCDNSDTPIHWDGHDFASPEERPHETDVKEVWFAGAHGDIGGGAVENDMPNDLARIPLRWMVRQCFAKKTGILFHSSELKAIGLDPASLLSLPVTKVPTPSKAKLADANKGGSACNKENTTADMQVVSAPLPDVSKLVQDKKVRLGTTEDEKDAVQKIHDPMSLYPIWWILELFLIKERYQRSDGTWRSLLLMDLGKPRVIPDQKQLPTLVHRSVLYRMQQPDLQYEPRAKLLENIEYVD</sequence>
<accession>A0A8H2WK68</accession>
<evidence type="ECO:0000259" key="1">
    <source>
        <dbReference type="Pfam" id="PF09994"/>
    </source>
</evidence>
<dbReference type="PANTHER" id="PTHR33840">
    <property type="match status" value="1"/>
</dbReference>